<sequence>MASYISFVFLFPVVDLVIDFSLNLVHQSKSGFLRTEHPVPCCPSDRTWSIRTDCEKHVLKHDDNVLNPVCHIAWNIKSDRNAVWPQENPTPSKNVLRDWITRCRRPGDVGHLIDPISYGLCHIHLNKEIYTDLEQLEVLGSTMCCISTLSISSHDESQASGPRSFHRCRAVAGGFAHLYNTFPREQSGALWGQTPRQPQSL</sequence>
<dbReference type="EMBL" id="JAFHDT010000019">
    <property type="protein sequence ID" value="KAI7796015.1"/>
    <property type="molecule type" value="Genomic_DNA"/>
</dbReference>
<reference evidence="2" key="1">
    <citation type="submission" date="2021-02" db="EMBL/GenBank/DDBJ databases">
        <title>Comparative genomics reveals that relaxation of natural selection precedes convergent phenotypic evolution of cavefish.</title>
        <authorList>
            <person name="Peng Z."/>
        </authorList>
    </citation>
    <scope>NUCLEOTIDE SEQUENCE</scope>
    <source>
        <tissue evidence="2">Muscle</tissue>
    </source>
</reference>
<protein>
    <recommendedName>
        <fullName evidence="4">THAP-type domain-containing protein</fullName>
    </recommendedName>
</protein>
<keyword evidence="3" id="KW-1185">Reference proteome</keyword>
<name>A0A9W7TCG9_TRIRA</name>
<feature type="chain" id="PRO_5040804126" description="THAP-type domain-containing protein" evidence="1">
    <location>
        <begin position="17"/>
        <end position="201"/>
    </location>
</feature>
<evidence type="ECO:0000256" key="1">
    <source>
        <dbReference type="SAM" id="SignalP"/>
    </source>
</evidence>
<dbReference type="Proteomes" id="UP001059041">
    <property type="component" value="Linkage Group LG19"/>
</dbReference>
<proteinExistence type="predicted"/>
<organism evidence="2 3">
    <name type="scientific">Triplophysa rosa</name>
    <name type="common">Cave loach</name>
    <dbReference type="NCBI Taxonomy" id="992332"/>
    <lineage>
        <taxon>Eukaryota</taxon>
        <taxon>Metazoa</taxon>
        <taxon>Chordata</taxon>
        <taxon>Craniata</taxon>
        <taxon>Vertebrata</taxon>
        <taxon>Euteleostomi</taxon>
        <taxon>Actinopterygii</taxon>
        <taxon>Neopterygii</taxon>
        <taxon>Teleostei</taxon>
        <taxon>Ostariophysi</taxon>
        <taxon>Cypriniformes</taxon>
        <taxon>Nemacheilidae</taxon>
        <taxon>Triplophysa</taxon>
    </lineage>
</organism>
<keyword evidence="1" id="KW-0732">Signal</keyword>
<gene>
    <name evidence="2" type="ORF">IRJ41_011841</name>
</gene>
<evidence type="ECO:0000313" key="2">
    <source>
        <dbReference type="EMBL" id="KAI7796015.1"/>
    </source>
</evidence>
<dbReference type="AlphaFoldDB" id="A0A9W7TCG9"/>
<feature type="signal peptide" evidence="1">
    <location>
        <begin position="1"/>
        <end position="16"/>
    </location>
</feature>
<evidence type="ECO:0008006" key="4">
    <source>
        <dbReference type="Google" id="ProtNLM"/>
    </source>
</evidence>
<accession>A0A9W7TCG9</accession>
<evidence type="ECO:0000313" key="3">
    <source>
        <dbReference type="Proteomes" id="UP001059041"/>
    </source>
</evidence>
<comment type="caution">
    <text evidence="2">The sequence shown here is derived from an EMBL/GenBank/DDBJ whole genome shotgun (WGS) entry which is preliminary data.</text>
</comment>